<sequence>MTLGRALCVSMLVAAIPGSAAGIDLVSVRPVDDESEPAGNSGSYYHCGAGVLPQ</sequence>
<reference evidence="3 4" key="1">
    <citation type="submission" date="2023-08" db="EMBL/GenBank/DDBJ databases">
        <title>Implementing the SeqCode for naming new Mesorhizobium species isolated from Vachellia karroo root nodules.</title>
        <authorList>
            <person name="Van Lill M."/>
        </authorList>
    </citation>
    <scope>NUCLEOTIDE SEQUENCE [LARGE SCALE GENOMIC DNA]</scope>
    <source>
        <strain evidence="3 4">VK3E</strain>
    </source>
</reference>
<feature type="chain" id="PRO_5046983902" evidence="2">
    <location>
        <begin position="21"/>
        <end position="54"/>
    </location>
</feature>
<feature type="region of interest" description="Disordered" evidence="1">
    <location>
        <begin position="31"/>
        <end position="54"/>
    </location>
</feature>
<evidence type="ECO:0000313" key="3">
    <source>
        <dbReference type="EMBL" id="MDX8441872.1"/>
    </source>
</evidence>
<gene>
    <name evidence="3" type="ORF">RFM51_19985</name>
</gene>
<protein>
    <submittedName>
        <fullName evidence="3">Uncharacterized protein</fullName>
    </submittedName>
</protein>
<comment type="caution">
    <text evidence="3">The sequence shown here is derived from an EMBL/GenBank/DDBJ whole genome shotgun (WGS) entry which is preliminary data.</text>
</comment>
<evidence type="ECO:0000256" key="1">
    <source>
        <dbReference type="SAM" id="MobiDB-lite"/>
    </source>
</evidence>
<feature type="signal peptide" evidence="2">
    <location>
        <begin position="1"/>
        <end position="20"/>
    </location>
</feature>
<dbReference type="RefSeq" id="WP_320215837.1">
    <property type="nucleotide sequence ID" value="NZ_JAVIIS010000030.1"/>
</dbReference>
<evidence type="ECO:0000256" key="2">
    <source>
        <dbReference type="SAM" id="SignalP"/>
    </source>
</evidence>
<keyword evidence="4" id="KW-1185">Reference proteome</keyword>
<accession>A0ABU4X0P2</accession>
<evidence type="ECO:0000313" key="4">
    <source>
        <dbReference type="Proteomes" id="UP001272097"/>
    </source>
</evidence>
<keyword evidence="2" id="KW-0732">Signal</keyword>
<proteinExistence type="predicted"/>
<name>A0ABU4X0P2_9HYPH</name>
<organism evidence="3 4">
    <name type="scientific">Mesorhizobium australafricanum</name>
    <dbReference type="NCBI Taxonomy" id="3072311"/>
    <lineage>
        <taxon>Bacteria</taxon>
        <taxon>Pseudomonadati</taxon>
        <taxon>Pseudomonadota</taxon>
        <taxon>Alphaproteobacteria</taxon>
        <taxon>Hyphomicrobiales</taxon>
        <taxon>Phyllobacteriaceae</taxon>
        <taxon>Mesorhizobium</taxon>
    </lineage>
</organism>
<dbReference type="EMBL" id="JAVIIS010000030">
    <property type="protein sequence ID" value="MDX8441872.1"/>
    <property type="molecule type" value="Genomic_DNA"/>
</dbReference>
<dbReference type="Proteomes" id="UP001272097">
    <property type="component" value="Unassembled WGS sequence"/>
</dbReference>